<sequence length="120" mass="13923">MPTSQTSRTPSSSSQITHPRCLCGKVAPVRTSNKPTSMGMRFYGCANYWKGKKCDFFEWIDSPCDCGRDELVQKIDLLERQLDLLERQLEKTKAEERRQRGMLWATWLLILCFLIAYLAK</sequence>
<organism evidence="1 2">
    <name type="scientific">Rhododendron molle</name>
    <name type="common">Chinese azalea</name>
    <name type="synonym">Azalea mollis</name>
    <dbReference type="NCBI Taxonomy" id="49168"/>
    <lineage>
        <taxon>Eukaryota</taxon>
        <taxon>Viridiplantae</taxon>
        <taxon>Streptophyta</taxon>
        <taxon>Embryophyta</taxon>
        <taxon>Tracheophyta</taxon>
        <taxon>Spermatophyta</taxon>
        <taxon>Magnoliopsida</taxon>
        <taxon>eudicotyledons</taxon>
        <taxon>Gunneridae</taxon>
        <taxon>Pentapetalae</taxon>
        <taxon>asterids</taxon>
        <taxon>Ericales</taxon>
        <taxon>Ericaceae</taxon>
        <taxon>Ericoideae</taxon>
        <taxon>Rhodoreae</taxon>
        <taxon>Rhododendron</taxon>
    </lineage>
</organism>
<evidence type="ECO:0000313" key="2">
    <source>
        <dbReference type="Proteomes" id="UP001062846"/>
    </source>
</evidence>
<dbReference type="Proteomes" id="UP001062846">
    <property type="component" value="Chromosome 5"/>
</dbReference>
<reference evidence="1" key="1">
    <citation type="submission" date="2022-02" db="EMBL/GenBank/DDBJ databases">
        <title>Plant Genome Project.</title>
        <authorList>
            <person name="Zhang R.-G."/>
        </authorList>
    </citation>
    <scope>NUCLEOTIDE SEQUENCE</scope>
    <source>
        <strain evidence="1">AT1</strain>
    </source>
</reference>
<accession>A0ACC0NNC7</accession>
<dbReference type="EMBL" id="CM046392">
    <property type="protein sequence ID" value="KAI8554795.1"/>
    <property type="molecule type" value="Genomic_DNA"/>
</dbReference>
<proteinExistence type="predicted"/>
<evidence type="ECO:0000313" key="1">
    <source>
        <dbReference type="EMBL" id="KAI8554795.1"/>
    </source>
</evidence>
<protein>
    <submittedName>
        <fullName evidence="1">Uncharacterized protein</fullName>
    </submittedName>
</protein>
<gene>
    <name evidence="1" type="ORF">RHMOL_Rhmol05G0124800</name>
</gene>
<comment type="caution">
    <text evidence="1">The sequence shown here is derived from an EMBL/GenBank/DDBJ whole genome shotgun (WGS) entry which is preliminary data.</text>
</comment>
<keyword evidence="2" id="KW-1185">Reference proteome</keyword>
<name>A0ACC0NNC7_RHOML</name>